<name>A0AAE1DE46_9GAST</name>
<dbReference type="AlphaFoldDB" id="A0AAE1DE46"/>
<organism evidence="1 2">
    <name type="scientific">Elysia crispata</name>
    <name type="common">lettuce slug</name>
    <dbReference type="NCBI Taxonomy" id="231223"/>
    <lineage>
        <taxon>Eukaryota</taxon>
        <taxon>Metazoa</taxon>
        <taxon>Spiralia</taxon>
        <taxon>Lophotrochozoa</taxon>
        <taxon>Mollusca</taxon>
        <taxon>Gastropoda</taxon>
        <taxon>Heterobranchia</taxon>
        <taxon>Euthyneura</taxon>
        <taxon>Panpulmonata</taxon>
        <taxon>Sacoglossa</taxon>
        <taxon>Placobranchoidea</taxon>
        <taxon>Plakobranchidae</taxon>
        <taxon>Elysia</taxon>
    </lineage>
</organism>
<keyword evidence="2" id="KW-1185">Reference proteome</keyword>
<gene>
    <name evidence="1" type="ORF">RRG08_050886</name>
</gene>
<dbReference type="Proteomes" id="UP001283361">
    <property type="component" value="Unassembled WGS sequence"/>
</dbReference>
<evidence type="ECO:0000313" key="2">
    <source>
        <dbReference type="Proteomes" id="UP001283361"/>
    </source>
</evidence>
<protein>
    <submittedName>
        <fullName evidence="1">Uncharacterized protein</fullName>
    </submittedName>
</protein>
<dbReference type="EMBL" id="JAWDGP010004156">
    <property type="protein sequence ID" value="KAK3767339.1"/>
    <property type="molecule type" value="Genomic_DNA"/>
</dbReference>
<accession>A0AAE1DE46</accession>
<comment type="caution">
    <text evidence="1">The sequence shown here is derived from an EMBL/GenBank/DDBJ whole genome shotgun (WGS) entry which is preliminary data.</text>
</comment>
<proteinExistence type="predicted"/>
<evidence type="ECO:0000313" key="1">
    <source>
        <dbReference type="EMBL" id="KAK3767339.1"/>
    </source>
</evidence>
<reference evidence="1" key="1">
    <citation type="journal article" date="2023" name="G3 (Bethesda)">
        <title>A reference genome for the long-term kleptoplast-retaining sea slug Elysia crispata morphotype clarki.</title>
        <authorList>
            <person name="Eastman K.E."/>
            <person name="Pendleton A.L."/>
            <person name="Shaikh M.A."/>
            <person name="Suttiyut T."/>
            <person name="Ogas R."/>
            <person name="Tomko P."/>
            <person name="Gavelis G."/>
            <person name="Widhalm J.R."/>
            <person name="Wisecaver J.H."/>
        </authorList>
    </citation>
    <scope>NUCLEOTIDE SEQUENCE</scope>
    <source>
        <strain evidence="1">ECLA1</strain>
    </source>
</reference>
<sequence length="72" mass="7972">MRQESQVDCPSLQSSDSFYLFKSLLRVLETHASVLTRSKPQSIDLVIAVRHILQPFGASLTLTSVSYICGAM</sequence>